<keyword evidence="3" id="KW-1003">Cell membrane</keyword>
<evidence type="ECO:0000256" key="2">
    <source>
        <dbReference type="ARBA" id="ARBA00022448"/>
    </source>
</evidence>
<sequence length="285" mass="30005">MTTQIRQLPAQAREGTGRRTAPRRSFAAGRTGRMALGAGTVVAVMAVWEVLARSGAFPPGSIPPASAVLAEFIGQLGTLGFWEALWNTVSVALLGLLLIVVVASPLALLIGLVRPVQESVWFVLEFLKPIPPVALIPLGLLLWGPSPGMKLFLIVMGAIWPLLTQLIYGIREINGVGAEMARSYRLGRWLTVSRLVVPSVLPFALTGLRISASIAVIVAVVTEMIGGAAGLGQNIVVAQSAGALAEMYALILAAGLLGLAINAGFRGLAKPLLFWHPSIRQEGTL</sequence>
<evidence type="ECO:0000313" key="11">
    <source>
        <dbReference type="Proteomes" id="UP000544090"/>
    </source>
</evidence>
<comment type="caution">
    <text evidence="10">The sequence shown here is derived from an EMBL/GenBank/DDBJ whole genome shotgun (WGS) entry which is preliminary data.</text>
</comment>
<comment type="subcellular location">
    <subcellularLocation>
        <location evidence="1 7">Cell membrane</location>
        <topology evidence="1 7">Multi-pass membrane protein</topology>
    </subcellularLocation>
</comment>
<evidence type="ECO:0000256" key="1">
    <source>
        <dbReference type="ARBA" id="ARBA00004651"/>
    </source>
</evidence>
<evidence type="ECO:0000256" key="3">
    <source>
        <dbReference type="ARBA" id="ARBA00022475"/>
    </source>
</evidence>
<evidence type="ECO:0000256" key="7">
    <source>
        <dbReference type="RuleBase" id="RU363032"/>
    </source>
</evidence>
<keyword evidence="2 7" id="KW-0813">Transport</keyword>
<dbReference type="Pfam" id="PF00528">
    <property type="entry name" value="BPD_transp_1"/>
    <property type="match status" value="1"/>
</dbReference>
<dbReference type="EMBL" id="JAAZSQ010000007">
    <property type="protein sequence ID" value="NKX54812.1"/>
    <property type="molecule type" value="Genomic_DNA"/>
</dbReference>
<protein>
    <submittedName>
        <fullName evidence="10">ABC transporter permease subunit</fullName>
    </submittedName>
</protein>
<dbReference type="InterPro" id="IPR000515">
    <property type="entry name" value="MetI-like"/>
</dbReference>
<keyword evidence="11" id="KW-1185">Reference proteome</keyword>
<evidence type="ECO:0000313" key="10">
    <source>
        <dbReference type="EMBL" id="NKX54812.1"/>
    </source>
</evidence>
<feature type="domain" description="ABC transmembrane type-1" evidence="9">
    <location>
        <begin position="85"/>
        <end position="269"/>
    </location>
</feature>
<dbReference type="PROSITE" id="PS50928">
    <property type="entry name" value="ABC_TM1"/>
    <property type="match status" value="1"/>
</dbReference>
<keyword evidence="4 7" id="KW-0812">Transmembrane</keyword>
<dbReference type="PANTHER" id="PTHR30151">
    <property type="entry name" value="ALKANE SULFONATE ABC TRANSPORTER-RELATED, MEMBRANE SUBUNIT"/>
    <property type="match status" value="1"/>
</dbReference>
<feature type="transmembrane region" description="Helical" evidence="7">
    <location>
        <begin position="214"/>
        <end position="236"/>
    </location>
</feature>
<keyword evidence="5 7" id="KW-1133">Transmembrane helix</keyword>
<dbReference type="SUPFAM" id="SSF161098">
    <property type="entry name" value="MetI-like"/>
    <property type="match status" value="1"/>
</dbReference>
<feature type="transmembrane region" description="Helical" evidence="7">
    <location>
        <begin position="189"/>
        <end position="208"/>
    </location>
</feature>
<dbReference type="GO" id="GO:0055085">
    <property type="term" value="P:transmembrane transport"/>
    <property type="evidence" value="ECO:0007669"/>
    <property type="project" value="InterPro"/>
</dbReference>
<feature type="transmembrane region" description="Helical" evidence="7">
    <location>
        <begin position="34"/>
        <end position="51"/>
    </location>
</feature>
<evidence type="ECO:0000256" key="8">
    <source>
        <dbReference type="SAM" id="MobiDB-lite"/>
    </source>
</evidence>
<feature type="transmembrane region" description="Helical" evidence="7">
    <location>
        <begin position="149"/>
        <end position="168"/>
    </location>
</feature>
<dbReference type="PANTHER" id="PTHR30151:SF0">
    <property type="entry name" value="ABC TRANSPORTER PERMEASE PROTEIN MJ0413-RELATED"/>
    <property type="match status" value="1"/>
</dbReference>
<feature type="transmembrane region" description="Helical" evidence="7">
    <location>
        <begin position="248"/>
        <end position="265"/>
    </location>
</feature>
<feature type="region of interest" description="Disordered" evidence="8">
    <location>
        <begin position="1"/>
        <end position="24"/>
    </location>
</feature>
<proteinExistence type="inferred from homology"/>
<name>A0A7X6HFM3_9MICC</name>
<dbReference type="AlphaFoldDB" id="A0A7X6HFM3"/>
<reference evidence="10 11" key="1">
    <citation type="submission" date="2020-04" db="EMBL/GenBank/DDBJ databases">
        <title>Arthrobacter sp. nov.</title>
        <authorList>
            <person name="Liu S."/>
        </authorList>
    </citation>
    <scope>NUCLEOTIDE SEQUENCE [LARGE SCALE GENOMIC DNA]</scope>
    <source>
        <strain evidence="10 11">E918</strain>
    </source>
</reference>
<comment type="similarity">
    <text evidence="7">Belongs to the binding-protein-dependent transport system permease family.</text>
</comment>
<evidence type="ECO:0000256" key="4">
    <source>
        <dbReference type="ARBA" id="ARBA00022692"/>
    </source>
</evidence>
<feature type="transmembrane region" description="Helical" evidence="7">
    <location>
        <begin position="120"/>
        <end position="143"/>
    </location>
</feature>
<accession>A0A7X6HFM3</accession>
<organism evidence="10 11">
    <name type="scientific">Arthrobacter mobilis</name>
    <dbReference type="NCBI Taxonomy" id="2724944"/>
    <lineage>
        <taxon>Bacteria</taxon>
        <taxon>Bacillati</taxon>
        <taxon>Actinomycetota</taxon>
        <taxon>Actinomycetes</taxon>
        <taxon>Micrococcales</taxon>
        <taxon>Micrococcaceae</taxon>
        <taxon>Arthrobacter</taxon>
    </lineage>
</organism>
<evidence type="ECO:0000256" key="6">
    <source>
        <dbReference type="ARBA" id="ARBA00023136"/>
    </source>
</evidence>
<keyword evidence="6 7" id="KW-0472">Membrane</keyword>
<dbReference type="GO" id="GO:0005886">
    <property type="term" value="C:plasma membrane"/>
    <property type="evidence" value="ECO:0007669"/>
    <property type="project" value="UniProtKB-SubCell"/>
</dbReference>
<evidence type="ECO:0000259" key="9">
    <source>
        <dbReference type="PROSITE" id="PS50928"/>
    </source>
</evidence>
<dbReference type="InterPro" id="IPR035906">
    <property type="entry name" value="MetI-like_sf"/>
</dbReference>
<gene>
    <name evidence="10" type="ORF">HGG74_09725</name>
</gene>
<feature type="transmembrane region" description="Helical" evidence="7">
    <location>
        <begin position="91"/>
        <end position="113"/>
    </location>
</feature>
<dbReference type="Gene3D" id="1.10.3720.10">
    <property type="entry name" value="MetI-like"/>
    <property type="match status" value="1"/>
</dbReference>
<dbReference type="RefSeq" id="WP_168486151.1">
    <property type="nucleotide sequence ID" value="NZ_JAAZSQ010000007.1"/>
</dbReference>
<dbReference type="Proteomes" id="UP000544090">
    <property type="component" value="Unassembled WGS sequence"/>
</dbReference>
<evidence type="ECO:0000256" key="5">
    <source>
        <dbReference type="ARBA" id="ARBA00022989"/>
    </source>
</evidence>